<dbReference type="FunFam" id="3.90.1030.10:FF:000006">
    <property type="entry name" value="50S ribosomal protein L17"/>
    <property type="match status" value="1"/>
</dbReference>
<dbReference type="PANTHER" id="PTHR14413">
    <property type="entry name" value="RIBOSOMAL PROTEIN L17"/>
    <property type="match status" value="1"/>
</dbReference>
<keyword evidence="2 4" id="KW-0689">Ribosomal protein</keyword>
<proteinExistence type="inferred from homology"/>
<dbReference type="PANTHER" id="PTHR14413:SF16">
    <property type="entry name" value="LARGE RIBOSOMAL SUBUNIT PROTEIN BL17M"/>
    <property type="match status" value="1"/>
</dbReference>
<dbReference type="NCBIfam" id="TIGR00059">
    <property type="entry name" value="L17"/>
    <property type="match status" value="1"/>
</dbReference>
<dbReference type="EMBL" id="QPIZ01000009">
    <property type="protein sequence ID" value="RCW36184.1"/>
    <property type="molecule type" value="Genomic_DNA"/>
</dbReference>
<feature type="compositionally biased region" description="Basic residues" evidence="6">
    <location>
        <begin position="132"/>
        <end position="142"/>
    </location>
</feature>
<evidence type="ECO:0000256" key="2">
    <source>
        <dbReference type="ARBA" id="ARBA00022980"/>
    </source>
</evidence>
<dbReference type="OrthoDB" id="9809073at2"/>
<dbReference type="GO" id="GO:0022625">
    <property type="term" value="C:cytosolic large ribosomal subunit"/>
    <property type="evidence" value="ECO:0007669"/>
    <property type="project" value="TreeGrafter"/>
</dbReference>
<dbReference type="Gene3D" id="3.90.1030.10">
    <property type="entry name" value="Ribosomal protein L17"/>
    <property type="match status" value="1"/>
</dbReference>
<evidence type="ECO:0000256" key="3">
    <source>
        <dbReference type="ARBA" id="ARBA00023274"/>
    </source>
</evidence>
<dbReference type="Proteomes" id="UP000252733">
    <property type="component" value="Unassembled WGS sequence"/>
</dbReference>
<evidence type="ECO:0000256" key="1">
    <source>
        <dbReference type="ARBA" id="ARBA00008777"/>
    </source>
</evidence>
<feature type="region of interest" description="Disordered" evidence="6">
    <location>
        <begin position="126"/>
        <end position="179"/>
    </location>
</feature>
<dbReference type="SUPFAM" id="SSF64263">
    <property type="entry name" value="Prokaryotic ribosomal protein L17"/>
    <property type="match status" value="1"/>
</dbReference>
<evidence type="ECO:0000256" key="4">
    <source>
        <dbReference type="HAMAP-Rule" id="MF_01368"/>
    </source>
</evidence>
<accession>A0A2T0XTF2</accession>
<evidence type="ECO:0000313" key="8">
    <source>
        <dbReference type="Proteomes" id="UP000252733"/>
    </source>
</evidence>
<keyword evidence="8" id="KW-1185">Reference proteome</keyword>
<protein>
    <recommendedName>
        <fullName evidence="4">Large ribosomal subunit protein bL17</fullName>
    </recommendedName>
</protein>
<comment type="similarity">
    <text evidence="1 4 5">Belongs to the bacterial ribosomal protein bL17 family.</text>
</comment>
<dbReference type="InterPro" id="IPR000456">
    <property type="entry name" value="Ribosomal_bL17"/>
</dbReference>
<evidence type="ECO:0000256" key="6">
    <source>
        <dbReference type="SAM" id="MobiDB-lite"/>
    </source>
</evidence>
<dbReference type="InterPro" id="IPR036373">
    <property type="entry name" value="Ribosomal_bL17_sf"/>
</dbReference>
<dbReference type="HAMAP" id="MF_01368">
    <property type="entry name" value="Ribosomal_bL17"/>
    <property type="match status" value="1"/>
</dbReference>
<comment type="caution">
    <text evidence="7">The sequence shown here is derived from an EMBL/GenBank/DDBJ whole genome shotgun (WGS) entry which is preliminary data.</text>
</comment>
<sequence>MRHRKKFNHLSRTSAHRKAMLSNMASSLIIHKRIKTTVAKAKALRMYVEPLINKSKTDNTHSRRIVFSHLQNKEAVSELFREISEKVANRPGGYTRILKLGNRQGDAAEVCYIELVDYNENMLSETSGAAKKSTRRSRRGGKKSTAETAAPVAEAAEKAPEAAKEEPKADDAAEEKKEE</sequence>
<organism evidence="7 8">
    <name type="scientific">Marinilabilia salmonicolor</name>
    <dbReference type="NCBI Taxonomy" id="989"/>
    <lineage>
        <taxon>Bacteria</taxon>
        <taxon>Pseudomonadati</taxon>
        <taxon>Bacteroidota</taxon>
        <taxon>Bacteroidia</taxon>
        <taxon>Marinilabiliales</taxon>
        <taxon>Marinilabiliaceae</taxon>
        <taxon>Marinilabilia</taxon>
    </lineage>
</organism>
<evidence type="ECO:0000256" key="5">
    <source>
        <dbReference type="RuleBase" id="RU000660"/>
    </source>
</evidence>
<comment type="subunit">
    <text evidence="4">Part of the 50S ribosomal subunit. Contacts protein L32.</text>
</comment>
<dbReference type="AlphaFoldDB" id="A0A2T0XTF2"/>
<evidence type="ECO:0000313" key="7">
    <source>
        <dbReference type="EMBL" id="RCW36184.1"/>
    </source>
</evidence>
<keyword evidence="3 4" id="KW-0687">Ribonucleoprotein</keyword>
<gene>
    <name evidence="4" type="primary">rplQ</name>
    <name evidence="7" type="ORF">DFO77_109148</name>
</gene>
<reference evidence="7 8" key="1">
    <citation type="submission" date="2018-07" db="EMBL/GenBank/DDBJ databases">
        <title>Freshwater and sediment microbial communities from various areas in North America, analyzing microbe dynamics in response to fracking.</title>
        <authorList>
            <person name="Lamendella R."/>
        </authorList>
    </citation>
    <scope>NUCLEOTIDE SEQUENCE [LARGE SCALE GENOMIC DNA]</scope>
    <source>
        <strain evidence="7 8">160A</strain>
    </source>
</reference>
<dbReference type="STRING" id="1168289.GCA_000259075_01418"/>
<dbReference type="GO" id="GO:0003735">
    <property type="term" value="F:structural constituent of ribosome"/>
    <property type="evidence" value="ECO:0007669"/>
    <property type="project" value="InterPro"/>
</dbReference>
<name>A0A2T0XTF2_9BACT</name>
<dbReference type="Pfam" id="PF01196">
    <property type="entry name" value="Ribosomal_L17"/>
    <property type="match status" value="1"/>
</dbReference>
<dbReference type="GO" id="GO:0006412">
    <property type="term" value="P:translation"/>
    <property type="evidence" value="ECO:0007669"/>
    <property type="project" value="UniProtKB-UniRule"/>
</dbReference>
<feature type="compositionally biased region" description="Basic and acidic residues" evidence="6">
    <location>
        <begin position="155"/>
        <end position="179"/>
    </location>
</feature>